<dbReference type="PANTHER" id="PTHR13220:SF11">
    <property type="entry name" value="TIMELESS-INTERACTING PROTEIN"/>
    <property type="match status" value="1"/>
</dbReference>
<dbReference type="GO" id="GO:0003677">
    <property type="term" value="F:DNA binding"/>
    <property type="evidence" value="ECO:0007669"/>
    <property type="project" value="TreeGrafter"/>
</dbReference>
<keyword evidence="4 6" id="KW-0539">Nucleus</keyword>
<accession>A0A9P7GIP8</accession>
<dbReference type="GO" id="GO:0031298">
    <property type="term" value="C:replication fork protection complex"/>
    <property type="evidence" value="ECO:0007669"/>
    <property type="project" value="TreeGrafter"/>
</dbReference>
<feature type="compositionally biased region" description="Low complexity" evidence="7">
    <location>
        <begin position="249"/>
        <end position="275"/>
    </location>
</feature>
<evidence type="ECO:0000256" key="5">
    <source>
        <dbReference type="ARBA" id="ARBA00023306"/>
    </source>
</evidence>
<gene>
    <name evidence="9" type="ORF">H0H81_011107</name>
</gene>
<feature type="region of interest" description="Disordered" evidence="7">
    <location>
        <begin position="298"/>
        <end position="322"/>
    </location>
</feature>
<dbReference type="GO" id="GO:0043111">
    <property type="term" value="P:replication fork arrest"/>
    <property type="evidence" value="ECO:0007669"/>
    <property type="project" value="TreeGrafter"/>
</dbReference>
<evidence type="ECO:0000256" key="1">
    <source>
        <dbReference type="ARBA" id="ARBA00004123"/>
    </source>
</evidence>
<comment type="function">
    <text evidence="6">Plays an important role in the control of DNA replication and the maintenance of replication fork stability.</text>
</comment>
<feature type="compositionally biased region" description="Polar residues" evidence="7">
    <location>
        <begin position="17"/>
        <end position="26"/>
    </location>
</feature>
<proteinExistence type="inferred from homology"/>
<comment type="caution">
    <text evidence="9">The sequence shown here is derived from an EMBL/GenBank/DDBJ whole genome shotgun (WGS) entry which is preliminary data.</text>
</comment>
<feature type="region of interest" description="Disordered" evidence="7">
    <location>
        <begin position="218"/>
        <end position="285"/>
    </location>
</feature>
<comment type="similarity">
    <text evidence="2 6">Belongs to the CSM3 family.</text>
</comment>
<keyword evidence="10" id="KW-1185">Reference proteome</keyword>
<evidence type="ECO:0000256" key="7">
    <source>
        <dbReference type="SAM" id="MobiDB-lite"/>
    </source>
</evidence>
<sequence length="436" mass="48348">MDSLDHIWDEPAETIIPRSSSASRQSEPLFLNSDDDEPPTKKLQVDVDIDAMFDDVENEDDPFNFKPLTSNLDAEALRQEAEARHRKNLLSLTPHAIMSSSPPREMGDNERSKPSATGGDKGKDGKRERRKPVKLDEGRLLGPSGFPKLIKDTKNFKIKGKGHEETDLNRLLQVYGYWTHEMYPKTTFHDTVERIEKLCHSKRMNVSLSVWRDEAHGLINGRKPDEDDEVIDLTEAPETDRNTLRKSSSRGSSPVSDDAAAASSSSRLPSRPPSSGTEIDDEDDFDIDAVIREEEVRLAGKGAVSQPPISNSGNKGKSKAQVDDDDDALMWEALDAMQSGSSLSVKAALQVSKTKDDDFMWDELDALQASAPDAQVSVKPSAHIPDDEDMWDVIQEMEDEAMAKGKLLQPTALAAPATFISTTVHNDDDDWESMYA</sequence>
<dbReference type="GO" id="GO:0006974">
    <property type="term" value="P:DNA damage response"/>
    <property type="evidence" value="ECO:0007669"/>
    <property type="project" value="UniProtKB-KW"/>
</dbReference>
<dbReference type="GO" id="GO:0000076">
    <property type="term" value="P:DNA replication checkpoint signaling"/>
    <property type="evidence" value="ECO:0007669"/>
    <property type="project" value="UniProtKB-UniRule"/>
</dbReference>
<dbReference type="GO" id="GO:0031297">
    <property type="term" value="P:replication fork processing"/>
    <property type="evidence" value="ECO:0007669"/>
    <property type="project" value="UniProtKB-UniRule"/>
</dbReference>
<dbReference type="Pfam" id="PF07962">
    <property type="entry name" value="Swi3"/>
    <property type="match status" value="1"/>
</dbReference>
<keyword evidence="5 6" id="KW-0131">Cell cycle</keyword>
<reference evidence="9" key="2">
    <citation type="submission" date="2021-10" db="EMBL/GenBank/DDBJ databases">
        <title>Phylogenomics reveals ancestral predisposition of the termite-cultivated fungus Termitomyces towards a domesticated lifestyle.</title>
        <authorList>
            <person name="Auxier B."/>
            <person name="Grum-Grzhimaylo A."/>
            <person name="Cardenas M.E."/>
            <person name="Lodge J.D."/>
            <person name="Laessoe T."/>
            <person name="Pedersen O."/>
            <person name="Smith M.E."/>
            <person name="Kuyper T.W."/>
            <person name="Franco-Molano E.A."/>
            <person name="Baroni T.J."/>
            <person name="Aanen D.K."/>
        </authorList>
    </citation>
    <scope>NUCLEOTIDE SEQUENCE</scope>
    <source>
        <strain evidence="9">D49</strain>
    </source>
</reference>
<evidence type="ECO:0000313" key="10">
    <source>
        <dbReference type="Proteomes" id="UP000717328"/>
    </source>
</evidence>
<dbReference type="EMBL" id="JABCKI010000369">
    <property type="protein sequence ID" value="KAG5650768.1"/>
    <property type="molecule type" value="Genomic_DNA"/>
</dbReference>
<dbReference type="AlphaFoldDB" id="A0A9P7GIP8"/>
<protein>
    <recommendedName>
        <fullName evidence="6">Chromosome segregation in meiosis protein</fullName>
    </recommendedName>
</protein>
<feature type="region of interest" description="Disordered" evidence="7">
    <location>
        <begin position="86"/>
        <end position="146"/>
    </location>
</feature>
<evidence type="ECO:0000259" key="8">
    <source>
        <dbReference type="Pfam" id="PF07962"/>
    </source>
</evidence>
<dbReference type="PANTHER" id="PTHR13220">
    <property type="entry name" value="TIMELESS INTERACTING-RELATED"/>
    <property type="match status" value="1"/>
</dbReference>
<dbReference type="OrthoDB" id="437078at2759"/>
<evidence type="ECO:0000313" key="9">
    <source>
        <dbReference type="EMBL" id="KAG5650768.1"/>
    </source>
</evidence>
<dbReference type="InterPro" id="IPR012923">
    <property type="entry name" value="Csm3"/>
</dbReference>
<evidence type="ECO:0000256" key="2">
    <source>
        <dbReference type="ARBA" id="ARBA00006075"/>
    </source>
</evidence>
<evidence type="ECO:0000256" key="6">
    <source>
        <dbReference type="RuleBase" id="RU366049"/>
    </source>
</evidence>
<feature type="domain" description="Chromosome segregation in meiosis protein 3" evidence="8">
    <location>
        <begin position="134"/>
        <end position="215"/>
    </location>
</feature>
<reference evidence="9" key="1">
    <citation type="submission" date="2021-02" db="EMBL/GenBank/DDBJ databases">
        <authorList>
            <person name="Nieuwenhuis M."/>
            <person name="Van De Peppel L.J.J."/>
        </authorList>
    </citation>
    <scope>NUCLEOTIDE SEQUENCE</scope>
    <source>
        <strain evidence="9">D49</strain>
    </source>
</reference>
<dbReference type="Proteomes" id="UP000717328">
    <property type="component" value="Unassembled WGS sequence"/>
</dbReference>
<keyword evidence="3 6" id="KW-0227">DNA damage</keyword>
<comment type="subcellular location">
    <subcellularLocation>
        <location evidence="1 6">Nucleus</location>
    </subcellularLocation>
</comment>
<feature type="region of interest" description="Disordered" evidence="7">
    <location>
        <begin position="1"/>
        <end position="43"/>
    </location>
</feature>
<feature type="compositionally biased region" description="Basic and acidic residues" evidence="7">
    <location>
        <begin position="120"/>
        <end position="139"/>
    </location>
</feature>
<feature type="compositionally biased region" description="Acidic residues" evidence="7">
    <location>
        <begin position="226"/>
        <end position="237"/>
    </location>
</feature>
<organism evidence="9 10">
    <name type="scientific">Sphagnurus paluster</name>
    <dbReference type="NCBI Taxonomy" id="117069"/>
    <lineage>
        <taxon>Eukaryota</taxon>
        <taxon>Fungi</taxon>
        <taxon>Dikarya</taxon>
        <taxon>Basidiomycota</taxon>
        <taxon>Agaricomycotina</taxon>
        <taxon>Agaricomycetes</taxon>
        <taxon>Agaricomycetidae</taxon>
        <taxon>Agaricales</taxon>
        <taxon>Tricholomatineae</taxon>
        <taxon>Lyophyllaceae</taxon>
        <taxon>Sphagnurus</taxon>
    </lineage>
</organism>
<name>A0A9P7GIP8_9AGAR</name>
<dbReference type="InterPro" id="IPR040038">
    <property type="entry name" value="TIPIN/Csm3/Swi3"/>
</dbReference>
<evidence type="ECO:0000256" key="4">
    <source>
        <dbReference type="ARBA" id="ARBA00023242"/>
    </source>
</evidence>
<evidence type="ECO:0000256" key="3">
    <source>
        <dbReference type="ARBA" id="ARBA00022763"/>
    </source>
</evidence>